<dbReference type="InterPro" id="IPR014266">
    <property type="entry name" value="PEP-CTERM_TPR_PrsT"/>
</dbReference>
<dbReference type="InterPro" id="IPR011990">
    <property type="entry name" value="TPR-like_helical_dom_sf"/>
</dbReference>
<dbReference type="AlphaFoldDB" id="A0A1D8K795"/>
<keyword evidence="3" id="KW-1185">Reference proteome</keyword>
<dbReference type="KEGG" id="aaeo:BJI67_06990"/>
<dbReference type="Pfam" id="PF13432">
    <property type="entry name" value="TPR_16"/>
    <property type="match status" value="3"/>
</dbReference>
<sequence>MALALSVLTLSACSGNSQQALLSKARQEIAAGKNRAALVDLRSLVKQHPKDAQGRLLLGSLLFKLGDPGAAAAQLQQASQLGDIPISARFQLVQSLIQIGNLDNATKALDAIKTTAPSQKAEQIAFQGEIALSKKETAKAAKAFAAALAKNPHSARALVGQSMIALMASKPHLALQKADMAIQIAPKDATAWLAKGYAAFAQHEIQNASTYIEQALKYGPPDLSPGQIFLARGRLAQTELALGQRDQALRNVNAMLAQSPKQPYPNYLRGLIAYENKHYANAAQYLQTSLNSDPYNVQALTLLASAEAQQGQDVLAMNHLSGALAQDPQNPQARQLMAALQLKSGEDERAIQTLLGDKTGSANAGEILSLFTSPDAAIKTLSAIRAQNHGGTHGDAVKLALAQALLMSAKQQQALSVLNEISGGGDTQLNQLRLKAAAYLQAHQTAKAIDVAHQISSDDPQNATALTLAAVIYAAANEDNLARSTLQKAHALKPDDTQVTTLLASLALKHGHVEKAEGYYRSALQHDPKNLIAIMSLARISAIRGDSRAALGWLEKAKTDHPKAPEPLVALAQYHLAIKQPSNALNDIQQAVALVPGNPAILTLLAKTQLANGAKDAALETFRNVAKLDPSNPYYGMNLAAMQTLLKNMKGAQSTLESITSKHPDYYPAFRALAMTQWRNGEKKAAFATATKVDQGEQGHIQSAVLTGDLDLLNKDYTAALQQYRIAYSQLPSRDIVLRIYTAESAGHIGHPGNTLLDWLHTHPDDATLRNVLALYYLNSGNLKDSEIQYRLVAKQMPNNPLVLNNLAWIVSQNNLTKSLPYAEKAHNLLPENPAIADTLGWILVHNGKADAGLPLLKLAAEKKPDLGDVQYHYAAALSQTGHEHQSVSVLQKVLGTKNTFKERSEAEKLLQRLLKSTD</sequence>
<evidence type="ECO:0000313" key="2">
    <source>
        <dbReference type="EMBL" id="AOV16839.1"/>
    </source>
</evidence>
<accession>A0A1D8K795</accession>
<dbReference type="Gene3D" id="1.25.40.10">
    <property type="entry name" value="Tetratricopeptide repeat domain"/>
    <property type="match status" value="3"/>
</dbReference>
<evidence type="ECO:0008006" key="4">
    <source>
        <dbReference type="Google" id="ProtNLM"/>
    </source>
</evidence>
<evidence type="ECO:0000256" key="1">
    <source>
        <dbReference type="PROSITE-ProRule" id="PRU00339"/>
    </source>
</evidence>
<proteinExistence type="predicted"/>
<dbReference type="SMART" id="SM00028">
    <property type="entry name" value="TPR"/>
    <property type="match status" value="14"/>
</dbReference>
<dbReference type="Proteomes" id="UP000095342">
    <property type="component" value="Chromosome"/>
</dbReference>
<evidence type="ECO:0000313" key="3">
    <source>
        <dbReference type="Proteomes" id="UP000095342"/>
    </source>
</evidence>
<feature type="repeat" description="TPR" evidence="1">
    <location>
        <begin position="189"/>
        <end position="222"/>
    </location>
</feature>
<dbReference type="Pfam" id="PF14559">
    <property type="entry name" value="TPR_19"/>
    <property type="match status" value="3"/>
</dbReference>
<protein>
    <recommendedName>
        <fullName evidence="4">PEP-CTERM system TPR-repeat protein PrsT</fullName>
    </recommendedName>
</protein>
<name>A0A1D8K795_9GAMM</name>
<dbReference type="InterPro" id="IPR019734">
    <property type="entry name" value="TPR_rpt"/>
</dbReference>
<gene>
    <name evidence="2" type="ORF">BJI67_06990</name>
</gene>
<dbReference type="PANTHER" id="PTHR12558">
    <property type="entry name" value="CELL DIVISION CYCLE 16,23,27"/>
    <property type="match status" value="1"/>
</dbReference>
<dbReference type="PANTHER" id="PTHR12558:SF13">
    <property type="entry name" value="CELL DIVISION CYCLE PROTEIN 27 HOMOLOG"/>
    <property type="match status" value="1"/>
</dbReference>
<dbReference type="PROSITE" id="PS50005">
    <property type="entry name" value="TPR"/>
    <property type="match status" value="3"/>
</dbReference>
<dbReference type="EMBL" id="CP017448">
    <property type="protein sequence ID" value="AOV16839.1"/>
    <property type="molecule type" value="Genomic_DNA"/>
</dbReference>
<feature type="repeat" description="TPR" evidence="1">
    <location>
        <begin position="599"/>
        <end position="632"/>
    </location>
</feature>
<organism evidence="2 3">
    <name type="scientific">Acidihalobacter aeolianus</name>
    <dbReference type="NCBI Taxonomy" id="2792603"/>
    <lineage>
        <taxon>Bacteria</taxon>
        <taxon>Pseudomonadati</taxon>
        <taxon>Pseudomonadota</taxon>
        <taxon>Gammaproteobacteria</taxon>
        <taxon>Chromatiales</taxon>
        <taxon>Ectothiorhodospiraceae</taxon>
        <taxon>Acidihalobacter</taxon>
    </lineage>
</organism>
<feature type="repeat" description="TPR" evidence="1">
    <location>
        <begin position="497"/>
        <end position="530"/>
    </location>
</feature>
<keyword evidence="1" id="KW-0802">TPR repeat</keyword>
<reference evidence="2 3" key="1">
    <citation type="submission" date="2016-09" db="EMBL/GenBank/DDBJ databases">
        <title>Acidihalobacter prosperus V6 (DSM14174).</title>
        <authorList>
            <person name="Khaleque H.N."/>
            <person name="Ramsay J.P."/>
            <person name="Murphy R.J.T."/>
            <person name="Kaksonen A.H."/>
            <person name="Boxall N.J."/>
            <person name="Watkin E.L.J."/>
        </authorList>
    </citation>
    <scope>NUCLEOTIDE SEQUENCE [LARGE SCALE GENOMIC DNA]</scope>
    <source>
        <strain evidence="2 3">V6</strain>
    </source>
</reference>
<dbReference type="SUPFAM" id="SSF81901">
    <property type="entry name" value="HCP-like"/>
    <property type="match status" value="1"/>
</dbReference>
<dbReference type="SUPFAM" id="SSF48452">
    <property type="entry name" value="TPR-like"/>
    <property type="match status" value="4"/>
</dbReference>
<dbReference type="NCBIfam" id="TIGR02917">
    <property type="entry name" value="PEP_TPR_lipo"/>
    <property type="match status" value="1"/>
</dbReference>